<sequence>MECVPTHALKKATLTDFFTTHWGSTEMVISSGVYRCDELDGFAILSEKGCLIGLITYILREKECEIISLDSLEENKGIGTQLINRVEEEALRGGRLLVKLITTNDNMHALGFYQKRGYRLVKVLLNAVDEARKLKPEIPKMANNGIPILDEWLLEKSLSL</sequence>
<dbReference type="EMBL" id="BMIR01000007">
    <property type="protein sequence ID" value="GGE40132.1"/>
    <property type="molecule type" value="Genomic_DNA"/>
</dbReference>
<dbReference type="Gene3D" id="3.40.630.30">
    <property type="match status" value="1"/>
</dbReference>
<dbReference type="GO" id="GO:0016747">
    <property type="term" value="F:acyltransferase activity, transferring groups other than amino-acyl groups"/>
    <property type="evidence" value="ECO:0007669"/>
    <property type="project" value="InterPro"/>
</dbReference>
<comment type="caution">
    <text evidence="2">The sequence shown here is derived from an EMBL/GenBank/DDBJ whole genome shotgun (WGS) entry which is preliminary data.</text>
</comment>
<dbReference type="PROSITE" id="PS51186">
    <property type="entry name" value="GNAT"/>
    <property type="match status" value="1"/>
</dbReference>
<dbReference type="CDD" id="cd04301">
    <property type="entry name" value="NAT_SF"/>
    <property type="match status" value="1"/>
</dbReference>
<keyword evidence="3" id="KW-1185">Reference proteome</keyword>
<dbReference type="SUPFAM" id="SSF55729">
    <property type="entry name" value="Acyl-CoA N-acyltransferases (Nat)"/>
    <property type="match status" value="1"/>
</dbReference>
<dbReference type="AlphaFoldDB" id="A0A8J2VSA5"/>
<dbReference type="Proteomes" id="UP000628775">
    <property type="component" value="Unassembled WGS sequence"/>
</dbReference>
<reference evidence="2" key="1">
    <citation type="journal article" date="2014" name="Int. J. Syst. Evol. Microbiol.">
        <title>Complete genome sequence of Corynebacterium casei LMG S-19264T (=DSM 44701T), isolated from a smear-ripened cheese.</title>
        <authorList>
            <consortium name="US DOE Joint Genome Institute (JGI-PGF)"/>
            <person name="Walter F."/>
            <person name="Albersmeier A."/>
            <person name="Kalinowski J."/>
            <person name="Ruckert C."/>
        </authorList>
    </citation>
    <scope>NUCLEOTIDE SEQUENCE</scope>
    <source>
        <strain evidence="2">CGMCC 1.15371</strain>
    </source>
</reference>
<evidence type="ECO:0000313" key="3">
    <source>
        <dbReference type="Proteomes" id="UP000628775"/>
    </source>
</evidence>
<proteinExistence type="predicted"/>
<dbReference type="Pfam" id="PF00583">
    <property type="entry name" value="Acetyltransf_1"/>
    <property type="match status" value="1"/>
</dbReference>
<evidence type="ECO:0000259" key="1">
    <source>
        <dbReference type="PROSITE" id="PS51186"/>
    </source>
</evidence>
<dbReference type="RefSeq" id="WP_188692627.1">
    <property type="nucleotide sequence ID" value="NZ_BMIR01000007.1"/>
</dbReference>
<dbReference type="InterPro" id="IPR000182">
    <property type="entry name" value="GNAT_dom"/>
</dbReference>
<reference evidence="2" key="2">
    <citation type="submission" date="2020-09" db="EMBL/GenBank/DDBJ databases">
        <authorList>
            <person name="Sun Q."/>
            <person name="Zhou Y."/>
        </authorList>
    </citation>
    <scope>NUCLEOTIDE SEQUENCE</scope>
    <source>
        <strain evidence="2">CGMCC 1.15371</strain>
    </source>
</reference>
<feature type="domain" description="N-acetyltransferase" evidence="1">
    <location>
        <begin position="4"/>
        <end position="139"/>
    </location>
</feature>
<protein>
    <recommendedName>
        <fullName evidence="1">N-acetyltransferase domain-containing protein</fullName>
    </recommendedName>
</protein>
<gene>
    <name evidence="2" type="primary">yxbD</name>
    <name evidence="2" type="ORF">GCM10011391_18640</name>
</gene>
<organism evidence="2 3">
    <name type="scientific">Pullulanibacillus camelliae</name>
    <dbReference type="NCBI Taxonomy" id="1707096"/>
    <lineage>
        <taxon>Bacteria</taxon>
        <taxon>Bacillati</taxon>
        <taxon>Bacillota</taxon>
        <taxon>Bacilli</taxon>
        <taxon>Bacillales</taxon>
        <taxon>Sporolactobacillaceae</taxon>
        <taxon>Pullulanibacillus</taxon>
    </lineage>
</organism>
<dbReference type="InterPro" id="IPR016181">
    <property type="entry name" value="Acyl_CoA_acyltransferase"/>
</dbReference>
<accession>A0A8J2VSA5</accession>
<name>A0A8J2VSA5_9BACL</name>
<evidence type="ECO:0000313" key="2">
    <source>
        <dbReference type="EMBL" id="GGE40132.1"/>
    </source>
</evidence>